<comment type="subcellular location">
    <subcellularLocation>
        <location evidence="1">Membrane</location>
        <topology evidence="1">Multi-pass membrane protein</topology>
    </subcellularLocation>
</comment>
<dbReference type="PROSITE" id="PS50156">
    <property type="entry name" value="SSD"/>
    <property type="match status" value="2"/>
</dbReference>
<keyword evidence="6" id="KW-0675">Receptor</keyword>
<evidence type="ECO:0000256" key="4">
    <source>
        <dbReference type="ARBA" id="ARBA00022989"/>
    </source>
</evidence>
<feature type="transmembrane region" description="Helical" evidence="9">
    <location>
        <begin position="442"/>
        <end position="465"/>
    </location>
</feature>
<dbReference type="GO" id="GO:0045879">
    <property type="term" value="P:negative regulation of smoothened signaling pathway"/>
    <property type="evidence" value="ECO:0007669"/>
    <property type="project" value="TreeGrafter"/>
</dbReference>
<feature type="transmembrane region" description="Helical" evidence="9">
    <location>
        <begin position="995"/>
        <end position="1014"/>
    </location>
</feature>
<evidence type="ECO:0000259" key="10">
    <source>
        <dbReference type="PROSITE" id="PS50156"/>
    </source>
</evidence>
<gene>
    <name evidence="11" type="ORF">BEMITA_LOCUS593</name>
</gene>
<feature type="domain" description="SSD" evidence="10">
    <location>
        <begin position="407"/>
        <end position="567"/>
    </location>
</feature>
<evidence type="ECO:0000313" key="12">
    <source>
        <dbReference type="Proteomes" id="UP001152759"/>
    </source>
</evidence>
<reference evidence="11" key="1">
    <citation type="submission" date="2021-12" db="EMBL/GenBank/DDBJ databases">
        <authorList>
            <person name="King R."/>
        </authorList>
    </citation>
    <scope>NUCLEOTIDE SEQUENCE</scope>
</reference>
<keyword evidence="4 9" id="KW-1133">Transmembrane helix</keyword>
<dbReference type="GO" id="GO:0005886">
    <property type="term" value="C:plasma membrane"/>
    <property type="evidence" value="ECO:0007669"/>
    <property type="project" value="TreeGrafter"/>
</dbReference>
<feature type="transmembrane region" description="Helical" evidence="9">
    <location>
        <begin position="471"/>
        <end position="493"/>
    </location>
</feature>
<feature type="transmembrane region" description="Helical" evidence="9">
    <location>
        <begin position="966"/>
        <end position="988"/>
    </location>
</feature>
<feature type="transmembrane region" description="Helical" evidence="9">
    <location>
        <begin position="542"/>
        <end position="567"/>
    </location>
</feature>
<evidence type="ECO:0000256" key="1">
    <source>
        <dbReference type="ARBA" id="ARBA00004141"/>
    </source>
</evidence>
<keyword evidence="7" id="KW-0325">Glycoprotein</keyword>
<dbReference type="GO" id="GO:0008158">
    <property type="term" value="F:hedgehog receptor activity"/>
    <property type="evidence" value="ECO:0007669"/>
    <property type="project" value="InterPro"/>
</dbReference>
<feature type="region of interest" description="Disordered" evidence="8">
    <location>
        <begin position="1150"/>
        <end position="1174"/>
    </location>
</feature>
<feature type="transmembrane region" description="Helical" evidence="9">
    <location>
        <begin position="690"/>
        <end position="710"/>
    </location>
</feature>
<dbReference type="EMBL" id="OU963862">
    <property type="protein sequence ID" value="CAH0380883.1"/>
    <property type="molecule type" value="Genomic_DNA"/>
</dbReference>
<protein>
    <recommendedName>
        <fullName evidence="10">SSD domain-containing protein</fullName>
    </recommendedName>
</protein>
<dbReference type="Proteomes" id="UP001152759">
    <property type="component" value="Chromosome 1"/>
</dbReference>
<keyword evidence="5 9" id="KW-0472">Membrane</keyword>
<proteinExistence type="inferred from homology"/>
<dbReference type="Gene3D" id="1.20.1640.10">
    <property type="entry name" value="Multidrug efflux transporter AcrB transmembrane domain"/>
    <property type="match status" value="2"/>
</dbReference>
<dbReference type="InterPro" id="IPR004766">
    <property type="entry name" value="TM_rcpt_patched"/>
</dbReference>
<organism evidence="11 12">
    <name type="scientific">Bemisia tabaci</name>
    <name type="common">Sweetpotato whitefly</name>
    <name type="synonym">Aleurodes tabaci</name>
    <dbReference type="NCBI Taxonomy" id="7038"/>
    <lineage>
        <taxon>Eukaryota</taxon>
        <taxon>Metazoa</taxon>
        <taxon>Ecdysozoa</taxon>
        <taxon>Arthropoda</taxon>
        <taxon>Hexapoda</taxon>
        <taxon>Insecta</taxon>
        <taxon>Pterygota</taxon>
        <taxon>Neoptera</taxon>
        <taxon>Paraneoptera</taxon>
        <taxon>Hemiptera</taxon>
        <taxon>Sternorrhyncha</taxon>
        <taxon>Aleyrodoidea</taxon>
        <taxon>Aleyrodidae</taxon>
        <taxon>Aleyrodinae</taxon>
        <taxon>Bemisia</taxon>
    </lineage>
</organism>
<feature type="transmembrane region" description="Helical" evidence="9">
    <location>
        <begin position="1020"/>
        <end position="1042"/>
    </location>
</feature>
<feature type="transmembrane region" description="Helical" evidence="9">
    <location>
        <begin position="1088"/>
        <end position="1115"/>
    </location>
</feature>
<accession>A0A9N9ZZL2</accession>
<evidence type="ECO:0000256" key="8">
    <source>
        <dbReference type="SAM" id="MobiDB-lite"/>
    </source>
</evidence>
<dbReference type="GO" id="GO:0005119">
    <property type="term" value="F:smoothened binding"/>
    <property type="evidence" value="ECO:0007669"/>
    <property type="project" value="TreeGrafter"/>
</dbReference>
<dbReference type="KEGG" id="btab:109034039"/>
<name>A0A9N9ZZL2_BEMTA</name>
<feature type="domain" description="SSD" evidence="10">
    <location>
        <begin position="1008"/>
        <end position="1117"/>
    </location>
</feature>
<dbReference type="GO" id="GO:0097108">
    <property type="term" value="F:hedgehog family protein binding"/>
    <property type="evidence" value="ECO:0007669"/>
    <property type="project" value="TreeGrafter"/>
</dbReference>
<feature type="compositionally biased region" description="Basic residues" evidence="8">
    <location>
        <begin position="1150"/>
        <end position="1161"/>
    </location>
</feature>
<dbReference type="SUPFAM" id="SSF82866">
    <property type="entry name" value="Multidrug efflux transporter AcrB transmembrane domain"/>
    <property type="match status" value="2"/>
</dbReference>
<dbReference type="PANTHER" id="PTHR46022">
    <property type="entry name" value="PROTEIN PATCHED"/>
    <property type="match status" value="1"/>
</dbReference>
<keyword evidence="12" id="KW-1185">Reference proteome</keyword>
<feature type="transmembrane region" description="Helical" evidence="9">
    <location>
        <begin position="514"/>
        <end position="536"/>
    </location>
</feature>
<evidence type="ECO:0000256" key="2">
    <source>
        <dbReference type="ARBA" id="ARBA00005585"/>
    </source>
</evidence>
<keyword evidence="3 9" id="KW-0812">Transmembrane</keyword>
<evidence type="ECO:0000256" key="5">
    <source>
        <dbReference type="ARBA" id="ARBA00023136"/>
    </source>
</evidence>
<evidence type="ECO:0000256" key="7">
    <source>
        <dbReference type="ARBA" id="ARBA00023180"/>
    </source>
</evidence>
<sequence>MVLDRHLSDLYIRPSWLNAALALNQIEKGKAVGQPHVLSFKAKLQAQLFDLGCDIQKHAGKVLFVAILVLASFCVGLKSAVVQTRVDQLWIEEGGRLEQELNYTKKQLGEAVGNTYQLLIQTPQDHWGSVLHPNALLTHLKMLEAAASVTVYTADEAWRLKDICYAQSMPNFGEHYINKIFEIVIPCAISTPLDCFWEGSKLLGPPVPVTIPGLSENVSWTNLNPTELVNKARSFSDGFPIGVLEDLMKRAGITTGYQEKPCINPRDPECPMTAPNKFSSQPPDIGAELTGGCYGFAAKHMHWPEELIIGGISKNKSGYINKARALQSVVELMGERDLYDFWFDSAKTQHLEWSQQKAAMVLELWQKKFSEEVKKIMAEVDLTGPYAFFSFSTATLNEILGQFTEFNIIKVAIGYLVMLFYAGFSLLKWVDPVKSQCGVGMLGVLLVSGTIAAGLGFCAVFGIVFNASTTQIVPFVALGLGVQDIFLLTQTYAEQSAREAPPEEQTGLVLKKTGVSIILSSLCNVLAFFCAAIIPIPALRILSLQAAILLLFNLVSMILVFPAIVSLDLRRRRSGRVDLLCCCCCFPTGDGNWPCMDVPPLAVKKPAVVTEKLQSITRALPPDRQQTVTVLAPQNSQECWVGSTKELLSKNCAKVQLDLNKTIEMDRYFMQSWSWKYIALRYAPLLTKSFVRVMSMFFLITVLIASIWGITKVKDGLDLTDVVPQGTDEYFFLEAQSKFFGFYNMYAVTKGDFEYPTNQKLLYEYHEAFMQVPNILKNDNGGLPDFWLSNFRDWLLDLQAAFEDDWKNGCINQEKWFSNATEKGVLAYRLLVQTGHVDNPVDKSLVTTTKLVNKEGYINPKAFYNYLSAWAWNDPLSYQASQGNLRPIPKEWTHYKNVLDLKIPKSAPLSYTQLPFYLSGLKDTGTINSVISHVRSICETFKQRSLPNFPSGIPFVFWEQYQNLRLYLAVALLVALFLIFILVTILLLNIWAAALVAFMLIAMVLQMLGLMGFMGVKLSAIPAVLLIVALGVGVNFTVHICLSFMTCIGSRERRTRLAVEHMLPAVVHGGLTTVLSVATLAVSDFDFIVRYFFFSVIALVGIGLVNGLVFFPVLLSLIGPPAEVIPLEHPDRMSTPSPEPVKKIRHVKCRTAPPPRRHSSREHKEQPQNMMKEPSLTTITEEPGSWHSQTHETIFVQPEVVVEITTCTHHHVVTKVNGVGETTVTSTTNTTTS</sequence>
<dbReference type="Pfam" id="PF12349">
    <property type="entry name" value="Sterol-sensing"/>
    <property type="match status" value="1"/>
</dbReference>
<evidence type="ECO:0000313" key="11">
    <source>
        <dbReference type="EMBL" id="CAH0380883.1"/>
    </source>
</evidence>
<feature type="transmembrane region" description="Helical" evidence="9">
    <location>
        <begin position="1063"/>
        <end position="1082"/>
    </location>
</feature>
<evidence type="ECO:0000256" key="9">
    <source>
        <dbReference type="SAM" id="Phobius"/>
    </source>
</evidence>
<dbReference type="NCBIfam" id="TIGR00918">
    <property type="entry name" value="2A060602"/>
    <property type="match status" value="1"/>
</dbReference>
<dbReference type="InterPro" id="IPR000731">
    <property type="entry name" value="SSD"/>
</dbReference>
<evidence type="ECO:0000256" key="6">
    <source>
        <dbReference type="ARBA" id="ARBA00023170"/>
    </source>
</evidence>
<feature type="transmembrane region" description="Helical" evidence="9">
    <location>
        <begin position="412"/>
        <end position="430"/>
    </location>
</feature>
<dbReference type="InterPro" id="IPR053958">
    <property type="entry name" value="HMGCR/SNAP/NPC1-like_SSD"/>
</dbReference>
<evidence type="ECO:0000256" key="3">
    <source>
        <dbReference type="ARBA" id="ARBA00022692"/>
    </source>
</evidence>
<dbReference type="OrthoDB" id="5873834at2759"/>
<comment type="similarity">
    <text evidence="2">Belongs to the patched family.</text>
</comment>
<dbReference type="PANTHER" id="PTHR46022:SF1">
    <property type="entry name" value="PROTEIN PATCHED"/>
    <property type="match status" value="1"/>
</dbReference>
<dbReference type="AlphaFoldDB" id="A0A9N9ZZL2"/>